<keyword evidence="2" id="KW-1185">Reference proteome</keyword>
<name>A0ABM7CK98_9PSED</name>
<evidence type="ECO:0000313" key="2">
    <source>
        <dbReference type="Proteomes" id="UP000272622"/>
    </source>
</evidence>
<reference evidence="1 2" key="1">
    <citation type="submission" date="2018-12" db="EMBL/GenBank/DDBJ databases">
        <authorList>
            <person name="Li S."/>
            <person name="Yang R."/>
            <person name="Chen G."/>
            <person name="Zou L."/>
            <person name="Zhang C."/>
            <person name="Chen Y."/>
            <person name="Liu Z."/>
            <person name="Li Y."/>
            <person name="Yan Y."/>
            <person name="Huang M."/>
            <person name="Chen T."/>
        </authorList>
    </citation>
    <scope>NUCLEOTIDE SEQUENCE [LARGE SCALE GENOMIC DNA]</scope>
    <source>
        <strain evidence="1 2">2014</strain>
    </source>
</reference>
<accession>A0ABM7CK98</accession>
<evidence type="ECO:0000313" key="1">
    <source>
        <dbReference type="EMBL" id="AZL71837.1"/>
    </source>
</evidence>
<gene>
    <name evidence="1" type="ORF">EI693_01460</name>
</gene>
<dbReference type="EMBL" id="CP034337">
    <property type="protein sequence ID" value="AZL71837.1"/>
    <property type="molecule type" value="Genomic_DNA"/>
</dbReference>
<sequence length="113" mass="12527">MKAGFIEPKQEIERQGNLSQLWPIATMELRGLPRAATQGAQGVSRFVSFEVSNHRQYVISIDHIIALYPLAQERTFAKGGIVLINGLGKEGKHVALELSGPEIRKLHKALLLE</sequence>
<proteinExistence type="predicted"/>
<dbReference type="Proteomes" id="UP000272622">
    <property type="component" value="Chromosome"/>
</dbReference>
<organism evidence="1 2">
    <name type="scientific">Pseudomonas oryziphila</name>
    <dbReference type="NCBI Taxonomy" id="2894079"/>
    <lineage>
        <taxon>Bacteria</taxon>
        <taxon>Pseudomonadati</taxon>
        <taxon>Pseudomonadota</taxon>
        <taxon>Gammaproteobacteria</taxon>
        <taxon>Pseudomonadales</taxon>
        <taxon>Pseudomonadaceae</taxon>
        <taxon>Pseudomonas</taxon>
    </lineage>
</organism>
<dbReference type="RefSeq" id="WP_125462242.1">
    <property type="nucleotide sequence ID" value="NZ_CP034337.1"/>
</dbReference>
<protein>
    <submittedName>
        <fullName evidence="1">Uncharacterized protein</fullName>
    </submittedName>
</protein>